<evidence type="ECO:0000313" key="2">
    <source>
        <dbReference type="EMBL" id="OWZ03322.1"/>
    </source>
</evidence>
<proteinExistence type="predicted"/>
<protein>
    <submittedName>
        <fullName evidence="2">Uncharacterized protein</fullName>
    </submittedName>
</protein>
<feature type="region of interest" description="Disordered" evidence="1">
    <location>
        <begin position="89"/>
        <end position="134"/>
    </location>
</feature>
<dbReference type="Proteomes" id="UP000198211">
    <property type="component" value="Unassembled WGS sequence"/>
</dbReference>
<gene>
    <name evidence="2" type="ORF">PHMEG_00024966</name>
</gene>
<accession>A0A225VDC0</accession>
<evidence type="ECO:0000256" key="1">
    <source>
        <dbReference type="SAM" id="MobiDB-lite"/>
    </source>
</evidence>
<dbReference type="PANTHER" id="PTHR40866:SF1">
    <property type="entry name" value="BED-TYPE DOMAIN-CONTAINING PROTEIN"/>
    <property type="match status" value="1"/>
</dbReference>
<evidence type="ECO:0000313" key="3">
    <source>
        <dbReference type="Proteomes" id="UP000198211"/>
    </source>
</evidence>
<keyword evidence="3" id="KW-1185">Reference proteome</keyword>
<dbReference type="AlphaFoldDB" id="A0A225VDC0"/>
<dbReference type="EMBL" id="NBNE01005590">
    <property type="protein sequence ID" value="OWZ03322.1"/>
    <property type="molecule type" value="Genomic_DNA"/>
</dbReference>
<sequence>MLHRFFELLPFLDSDREDLADVLSTAAAKRCLRALLKELTNVESVSKALQGEGVNLLECPDFESGCVQVLKHQAKRLTRAEKAAVEPFLAAGQSEGEPDAENEADASFVERLQKRRRLEDQQPGYELLSTISPT</sequence>
<organism evidence="2 3">
    <name type="scientific">Phytophthora megakarya</name>
    <dbReference type="NCBI Taxonomy" id="4795"/>
    <lineage>
        <taxon>Eukaryota</taxon>
        <taxon>Sar</taxon>
        <taxon>Stramenopiles</taxon>
        <taxon>Oomycota</taxon>
        <taxon>Peronosporomycetes</taxon>
        <taxon>Peronosporales</taxon>
        <taxon>Peronosporaceae</taxon>
        <taxon>Phytophthora</taxon>
    </lineage>
</organism>
<reference evidence="3" key="1">
    <citation type="submission" date="2017-03" db="EMBL/GenBank/DDBJ databases">
        <title>Phytopthora megakarya and P. palmivora, two closely related causual agents of cacao black pod achieved similar genome size and gene model numbers by different mechanisms.</title>
        <authorList>
            <person name="Ali S."/>
            <person name="Shao J."/>
            <person name="Larry D.J."/>
            <person name="Kronmiller B."/>
            <person name="Shen D."/>
            <person name="Strem M.D."/>
            <person name="Melnick R.L."/>
            <person name="Guiltinan M.J."/>
            <person name="Tyler B.M."/>
            <person name="Meinhardt L.W."/>
            <person name="Bailey B.A."/>
        </authorList>
    </citation>
    <scope>NUCLEOTIDE SEQUENCE [LARGE SCALE GENOMIC DNA]</scope>
    <source>
        <strain evidence="3">zdho120</strain>
    </source>
</reference>
<dbReference type="PANTHER" id="PTHR40866">
    <property type="entry name" value="BED-TYPE DOMAIN-CONTAINING PROTEIN"/>
    <property type="match status" value="1"/>
</dbReference>
<name>A0A225VDC0_9STRA</name>
<dbReference type="OrthoDB" id="125057at2759"/>
<comment type="caution">
    <text evidence="2">The sequence shown here is derived from an EMBL/GenBank/DDBJ whole genome shotgun (WGS) entry which is preliminary data.</text>
</comment>